<keyword evidence="3" id="KW-1185">Reference proteome</keyword>
<dbReference type="Gene3D" id="3.40.630.10">
    <property type="entry name" value="Zn peptidases"/>
    <property type="match status" value="1"/>
</dbReference>
<evidence type="ECO:0000313" key="3">
    <source>
        <dbReference type="Proteomes" id="UP000031967"/>
    </source>
</evidence>
<feature type="domain" description="Peptidase M20 dimerisation" evidence="1">
    <location>
        <begin position="166"/>
        <end position="261"/>
    </location>
</feature>
<gene>
    <name evidence="2" type="ORF">SD70_22150</name>
</gene>
<protein>
    <submittedName>
        <fullName evidence="2">N-acetyldiaminopimelate deacetylase</fullName>
    </submittedName>
</protein>
<evidence type="ECO:0000259" key="1">
    <source>
        <dbReference type="Pfam" id="PF07687"/>
    </source>
</evidence>
<dbReference type="RefSeq" id="WP_041049809.1">
    <property type="nucleotide sequence ID" value="NZ_JXAK01000043.1"/>
</dbReference>
<proteinExistence type="predicted"/>
<evidence type="ECO:0000313" key="2">
    <source>
        <dbReference type="EMBL" id="KIL39152.1"/>
    </source>
</evidence>
<dbReference type="Pfam" id="PF07687">
    <property type="entry name" value="M20_dimer"/>
    <property type="match status" value="1"/>
</dbReference>
<dbReference type="SUPFAM" id="SSF53187">
    <property type="entry name" value="Zn-dependent exopeptidases"/>
    <property type="match status" value="1"/>
</dbReference>
<reference evidence="2 3" key="1">
    <citation type="submission" date="2014-12" db="EMBL/GenBank/DDBJ databases">
        <title>Draft genome sequence of Paenibacillus kamchatkensis strain B-2647.</title>
        <authorList>
            <person name="Karlyshev A.V."/>
            <person name="Kudryashova E.B."/>
        </authorList>
    </citation>
    <scope>NUCLEOTIDE SEQUENCE [LARGE SCALE GENOMIC DNA]</scope>
    <source>
        <strain evidence="2 3">VKM B-2647</strain>
    </source>
</reference>
<dbReference type="CDD" id="cd05670">
    <property type="entry name" value="M20_Acy1_YkuR-like"/>
    <property type="match status" value="1"/>
</dbReference>
<dbReference type="Gene3D" id="3.30.70.360">
    <property type="match status" value="1"/>
</dbReference>
<dbReference type="Proteomes" id="UP000031967">
    <property type="component" value="Unassembled WGS sequence"/>
</dbReference>
<organism evidence="2 3">
    <name type="scientific">Gordoniibacillus kamchatkensis</name>
    <dbReference type="NCBI Taxonomy" id="1590651"/>
    <lineage>
        <taxon>Bacteria</taxon>
        <taxon>Bacillati</taxon>
        <taxon>Bacillota</taxon>
        <taxon>Bacilli</taxon>
        <taxon>Bacillales</taxon>
        <taxon>Paenibacillaceae</taxon>
        <taxon>Gordoniibacillus</taxon>
    </lineage>
</organism>
<dbReference type="InterPro" id="IPR036264">
    <property type="entry name" value="Bact_exopeptidase_dim_dom"/>
</dbReference>
<dbReference type="SUPFAM" id="SSF55031">
    <property type="entry name" value="Bacterial exopeptidase dimerisation domain"/>
    <property type="match status" value="1"/>
</dbReference>
<dbReference type="EMBL" id="JXAK01000043">
    <property type="protein sequence ID" value="KIL39152.1"/>
    <property type="molecule type" value="Genomic_DNA"/>
</dbReference>
<dbReference type="NCBIfam" id="TIGR01891">
    <property type="entry name" value="amidohydrolases"/>
    <property type="match status" value="1"/>
</dbReference>
<dbReference type="PANTHER" id="PTHR11014:SF98">
    <property type="entry name" value="N-ACETYLDIAMINOPIMELATE DEACETYLASE"/>
    <property type="match status" value="1"/>
</dbReference>
<dbReference type="Pfam" id="PF01546">
    <property type="entry name" value="Peptidase_M20"/>
    <property type="match status" value="1"/>
</dbReference>
<sequence length="373" mass="41191">MRRRLHRIPEAGFKEFKTQRLLLDYLAMLPQTGMQIRTWHTGILVHIDGTNPKKRIGYRADMDGLPIEEETSLPFRSLHPGYMHACGHDMHMAIALGVLARLLEWPVDDDVVFLFQPSEEGPSGARLMAKSSEFAEWKPDLLVALHIAPEHPVGTIAVKPGALFAGVAELAIQLAGTGGHAAFPHAANDMVIAASHLAAQLHTIVSRNVDPLDAAVLTIGRIESGTRQNIIADQARLEGTIRAFDSETMRCVQERVNTLVRGIETGFACKAEVDYVGAVCPALINDEVLTRQFMDWARHVDGVRLAECRPAMTGEDYAYFLQEVPGFMFWLGVDSPHGLHHARLDPQEEAIGVAIRLVSEYIAWQSANAAHHE</sequence>
<dbReference type="InterPro" id="IPR002933">
    <property type="entry name" value="Peptidase_M20"/>
</dbReference>
<comment type="caution">
    <text evidence="2">The sequence shown here is derived from an EMBL/GenBank/DDBJ whole genome shotgun (WGS) entry which is preliminary data.</text>
</comment>
<accession>A0ABR5ADS2</accession>
<name>A0ABR5ADS2_9BACL</name>
<dbReference type="PIRSF" id="PIRSF005962">
    <property type="entry name" value="Pept_M20D_amidohydro"/>
    <property type="match status" value="1"/>
</dbReference>
<dbReference type="PANTHER" id="PTHR11014">
    <property type="entry name" value="PEPTIDASE M20 FAMILY MEMBER"/>
    <property type="match status" value="1"/>
</dbReference>
<dbReference type="InterPro" id="IPR011650">
    <property type="entry name" value="Peptidase_M20_dimer"/>
</dbReference>
<dbReference type="InterPro" id="IPR017439">
    <property type="entry name" value="Amidohydrolase"/>
</dbReference>